<dbReference type="Proteomes" id="UP001054252">
    <property type="component" value="Unassembled WGS sequence"/>
</dbReference>
<proteinExistence type="predicted"/>
<comment type="caution">
    <text evidence="1">The sequence shown here is derived from an EMBL/GenBank/DDBJ whole genome shotgun (WGS) entry which is preliminary data.</text>
</comment>
<name>A0AAV5K4F5_9ROSI</name>
<sequence>MTATACSIKMYMCFSQPKANYSLFNPLCSTRNY</sequence>
<dbReference type="AlphaFoldDB" id="A0AAV5K4F5"/>
<keyword evidence="2" id="KW-1185">Reference proteome</keyword>
<gene>
    <name evidence="1" type="ORF">SLEP1_g28772</name>
</gene>
<protein>
    <submittedName>
        <fullName evidence="1">Uncharacterized protein</fullName>
    </submittedName>
</protein>
<evidence type="ECO:0000313" key="2">
    <source>
        <dbReference type="Proteomes" id="UP001054252"/>
    </source>
</evidence>
<evidence type="ECO:0000313" key="1">
    <source>
        <dbReference type="EMBL" id="GKV18378.1"/>
    </source>
</evidence>
<dbReference type="EMBL" id="BPVZ01000050">
    <property type="protein sequence ID" value="GKV18378.1"/>
    <property type="molecule type" value="Genomic_DNA"/>
</dbReference>
<accession>A0AAV5K4F5</accession>
<reference evidence="1 2" key="1">
    <citation type="journal article" date="2021" name="Commun. Biol.">
        <title>The genome of Shorea leprosula (Dipterocarpaceae) highlights the ecological relevance of drought in aseasonal tropical rainforests.</title>
        <authorList>
            <person name="Ng K.K.S."/>
            <person name="Kobayashi M.J."/>
            <person name="Fawcett J.A."/>
            <person name="Hatakeyama M."/>
            <person name="Paape T."/>
            <person name="Ng C.H."/>
            <person name="Ang C.C."/>
            <person name="Tnah L.H."/>
            <person name="Lee C.T."/>
            <person name="Nishiyama T."/>
            <person name="Sese J."/>
            <person name="O'Brien M.J."/>
            <person name="Copetti D."/>
            <person name="Mohd Noor M.I."/>
            <person name="Ong R.C."/>
            <person name="Putra M."/>
            <person name="Sireger I.Z."/>
            <person name="Indrioko S."/>
            <person name="Kosugi Y."/>
            <person name="Izuno A."/>
            <person name="Isagi Y."/>
            <person name="Lee S.L."/>
            <person name="Shimizu K.K."/>
        </authorList>
    </citation>
    <scope>NUCLEOTIDE SEQUENCE [LARGE SCALE GENOMIC DNA]</scope>
    <source>
        <strain evidence="1">214</strain>
    </source>
</reference>
<organism evidence="1 2">
    <name type="scientific">Rubroshorea leprosula</name>
    <dbReference type="NCBI Taxonomy" id="152421"/>
    <lineage>
        <taxon>Eukaryota</taxon>
        <taxon>Viridiplantae</taxon>
        <taxon>Streptophyta</taxon>
        <taxon>Embryophyta</taxon>
        <taxon>Tracheophyta</taxon>
        <taxon>Spermatophyta</taxon>
        <taxon>Magnoliopsida</taxon>
        <taxon>eudicotyledons</taxon>
        <taxon>Gunneridae</taxon>
        <taxon>Pentapetalae</taxon>
        <taxon>rosids</taxon>
        <taxon>malvids</taxon>
        <taxon>Malvales</taxon>
        <taxon>Dipterocarpaceae</taxon>
        <taxon>Rubroshorea</taxon>
    </lineage>
</organism>